<proteinExistence type="predicted"/>
<dbReference type="RefSeq" id="WP_269264980.1">
    <property type="nucleotide sequence ID" value="NZ_CP098248.1"/>
</dbReference>
<protein>
    <submittedName>
        <fullName evidence="1">Uncharacterized protein</fullName>
    </submittedName>
</protein>
<accession>A0ABY7JIU5</accession>
<evidence type="ECO:0000313" key="1">
    <source>
        <dbReference type="EMBL" id="WAV97509.1"/>
    </source>
</evidence>
<organism evidence="1 2">
    <name type="scientific">Oxalobacter aliiformigenes</name>
    <dbReference type="NCBI Taxonomy" id="2946593"/>
    <lineage>
        <taxon>Bacteria</taxon>
        <taxon>Pseudomonadati</taxon>
        <taxon>Pseudomonadota</taxon>
        <taxon>Betaproteobacteria</taxon>
        <taxon>Burkholderiales</taxon>
        <taxon>Oxalobacteraceae</taxon>
        <taxon>Oxalobacter</taxon>
    </lineage>
</organism>
<dbReference type="Proteomes" id="UP001164794">
    <property type="component" value="Chromosome"/>
</dbReference>
<evidence type="ECO:0000313" key="2">
    <source>
        <dbReference type="Proteomes" id="UP001164794"/>
    </source>
</evidence>
<gene>
    <name evidence="1" type="ORF">NB645_01805</name>
</gene>
<name>A0ABY7JIU5_9BURK</name>
<keyword evidence="2" id="KW-1185">Reference proteome</keyword>
<sequence>MKNTSQEKPCNLPVPNSGDLLFLFADKKGRKVPIFAPSPEEADRKADKYDISDLDSYQAFILTDITRLIN</sequence>
<reference evidence="1" key="1">
    <citation type="journal article" date="2022" name="Front. Microbiol.">
        <title>New perspectives on an old grouping: The genomic and phenotypic variability of Oxalobacter formigenes and the implications for calcium oxalate stone prevention.</title>
        <authorList>
            <person name="Chmiel J.A."/>
            <person name="Carr C."/>
            <person name="Stuivenberg G.A."/>
            <person name="Venema R."/>
            <person name="Chanyi R.M."/>
            <person name="Al K.F."/>
            <person name="Giguere D."/>
            <person name="Say H."/>
            <person name="Akouris P.P."/>
            <person name="Dominguez Romero S.A."/>
            <person name="Kwong A."/>
            <person name="Tai V."/>
            <person name="Koval S.F."/>
            <person name="Razvi H."/>
            <person name="Bjazevic J."/>
            <person name="Burton J.P."/>
        </authorList>
    </citation>
    <scope>NUCLEOTIDE SEQUENCE</scope>
    <source>
        <strain evidence="1">HOxNP-1</strain>
    </source>
</reference>
<dbReference type="EMBL" id="CP098248">
    <property type="protein sequence ID" value="WAV97509.1"/>
    <property type="molecule type" value="Genomic_DNA"/>
</dbReference>